<feature type="domain" description="Bulb-type lectin" evidence="2">
    <location>
        <begin position="680"/>
        <end position="797"/>
    </location>
</feature>
<gene>
    <name evidence="3" type="ORF">NGB36_17210</name>
</gene>
<keyword evidence="1" id="KW-0732">Signal</keyword>
<reference evidence="3" key="1">
    <citation type="submission" date="2022-06" db="EMBL/GenBank/DDBJ databases">
        <title>Draft genome sequence of Streptomyces sp. RB6PN25 isolated from peat swamp forest in Thailand.</title>
        <authorList>
            <person name="Duangmal K."/>
            <person name="Klaysubun C."/>
        </authorList>
    </citation>
    <scope>NUCLEOTIDE SEQUENCE</scope>
    <source>
        <strain evidence="3">RB6PN25</strain>
    </source>
</reference>
<dbReference type="CDD" id="cd00028">
    <property type="entry name" value="B_lectin"/>
    <property type="match status" value="1"/>
</dbReference>
<feature type="signal peptide" evidence="1">
    <location>
        <begin position="1"/>
        <end position="33"/>
    </location>
</feature>
<dbReference type="Gene3D" id="2.90.10.10">
    <property type="entry name" value="Bulb-type lectin domain"/>
    <property type="match status" value="4"/>
</dbReference>
<evidence type="ECO:0000313" key="3">
    <source>
        <dbReference type="EMBL" id="MCQ4082297.1"/>
    </source>
</evidence>
<evidence type="ECO:0000256" key="1">
    <source>
        <dbReference type="SAM" id="SignalP"/>
    </source>
</evidence>
<sequence>MAQRALVHGSIAVAAAFTLVSGLASLAAPAAHADSPSESVIPAALRDTPPADNVVFAGPGGFLHKQEGQTGYEWTTYAGSVNTPVNENLGVGVGKSGAGADVVATAVSDGIQLQDMDTGTTTLFTIPAGQTYLGTFGSRVVTTAPDTGDTGVSVHVLSQSNGQETDTTVTGMSGDTNVTVTALAGDANSVVLRQDGSSGSELGLLDLATARADIAFIIPSGHKVQALLSDTYVAMWDESSTQPVLNVLKRTEIYAPITQVPVPAPPLPSGYTATPRSFAIVGDSLLATFEVSHTGAIVTDDTVGYPLYSMPLSGSSLTPVLDHANMDEVDSGPGGAVVLGGTSVTDWAVRRVTADTDSTLAFNSVEPEPVIPSPIDGLSLAGGTLFTDERNSSPTVDGFTRSITLGGTAPSYGDHTAFGNVAVSSDCDAAATCVPPIGTGDGRISQLWKNGNGTGDLVTVQNGSADDVIEPGATGGTLIDSNGRYVVYDGGSTNKQYIGDTESANAGHVLFTRPITAAALSGSTLWVADPTEGSISQIGLATQKTVQTVATGAPCTPSELQASASRWVYWSCGNGGPSGVWDLTNGKDIPVPSAGLAQLGDGFLVEHDRAAGKLELTDFHTGTAVTSDLTALPAGPLTDDRRVTWAVDKYDGGIAYLDAQENIDVVDPHVPASAPAPAGGDSILTGQLLTPGRSVSSGSVTLTMQSDGNLVAYLKTGGSGAGAPLWASGTSGHPGAYAVMQTDGNLVVYAQGGGAGKGGALWASGTSGHPGAYATVQDDGNVVVYQGSQALWATGTWARQQTIGSGTVIKAGWWTQGTLTRLVMQPDGNLVMYRKRDGAAIWASGTSHHPGAYAEMQTDGNLVVYAAGGGPGKGGALWATGTSGHSGAYALMQDDGNFVVYRGGGGPGTGGALWASGTWQTAR</sequence>
<comment type="caution">
    <text evidence="3">The sequence shown here is derived from an EMBL/GenBank/DDBJ whole genome shotgun (WGS) entry which is preliminary data.</text>
</comment>
<name>A0ABT1Q0L2_9ACTN</name>
<accession>A0ABT1Q0L2</accession>
<evidence type="ECO:0000259" key="2">
    <source>
        <dbReference type="PROSITE" id="PS50927"/>
    </source>
</evidence>
<proteinExistence type="predicted"/>
<dbReference type="PROSITE" id="PS50927">
    <property type="entry name" value="BULB_LECTIN"/>
    <property type="match status" value="2"/>
</dbReference>
<keyword evidence="4" id="KW-1185">Reference proteome</keyword>
<dbReference type="EMBL" id="JANFNG010000012">
    <property type="protein sequence ID" value="MCQ4082297.1"/>
    <property type="molecule type" value="Genomic_DNA"/>
</dbReference>
<feature type="domain" description="Bulb-type lectin" evidence="2">
    <location>
        <begin position="794"/>
        <end position="913"/>
    </location>
</feature>
<protein>
    <recommendedName>
        <fullName evidence="2">Bulb-type lectin domain-containing protein</fullName>
    </recommendedName>
</protein>
<feature type="chain" id="PRO_5045641836" description="Bulb-type lectin domain-containing protein" evidence="1">
    <location>
        <begin position="34"/>
        <end position="923"/>
    </location>
</feature>
<dbReference type="RefSeq" id="WP_255921199.1">
    <property type="nucleotide sequence ID" value="NZ_JANFNG010000012.1"/>
</dbReference>
<dbReference type="SUPFAM" id="SSF51110">
    <property type="entry name" value="alpha-D-mannose-specific plant lectins"/>
    <property type="match status" value="2"/>
</dbReference>
<dbReference type="Proteomes" id="UP001057702">
    <property type="component" value="Unassembled WGS sequence"/>
</dbReference>
<dbReference type="InterPro" id="IPR001480">
    <property type="entry name" value="Bulb-type_lectin_dom"/>
</dbReference>
<organism evidence="3 4">
    <name type="scientific">Streptomyces humicola</name>
    <dbReference type="NCBI Taxonomy" id="2953240"/>
    <lineage>
        <taxon>Bacteria</taxon>
        <taxon>Bacillati</taxon>
        <taxon>Actinomycetota</taxon>
        <taxon>Actinomycetes</taxon>
        <taxon>Kitasatosporales</taxon>
        <taxon>Streptomycetaceae</taxon>
        <taxon>Streptomyces</taxon>
    </lineage>
</organism>
<dbReference type="InterPro" id="IPR036426">
    <property type="entry name" value="Bulb-type_lectin_dom_sf"/>
</dbReference>
<dbReference type="SUPFAM" id="SSF101898">
    <property type="entry name" value="NHL repeat"/>
    <property type="match status" value="1"/>
</dbReference>
<evidence type="ECO:0000313" key="4">
    <source>
        <dbReference type="Proteomes" id="UP001057702"/>
    </source>
</evidence>
<dbReference type="SMART" id="SM00108">
    <property type="entry name" value="B_lectin"/>
    <property type="match status" value="2"/>
</dbReference>